<dbReference type="InterPro" id="IPR039261">
    <property type="entry name" value="FNR_nucleotide-bd"/>
</dbReference>
<dbReference type="InterPro" id="IPR037117">
    <property type="entry name" value="Dihydroorotate_DH_ele_sf"/>
</dbReference>
<keyword evidence="10 11" id="KW-0411">Iron-sulfur</keyword>
<evidence type="ECO:0000313" key="16">
    <source>
        <dbReference type="Proteomes" id="UP000030014"/>
    </source>
</evidence>
<dbReference type="CDD" id="cd06218">
    <property type="entry name" value="DHOD_e_trans"/>
    <property type="match status" value="1"/>
</dbReference>
<feature type="domain" description="FAD-binding FR-type" evidence="14">
    <location>
        <begin position="1"/>
        <end position="95"/>
    </location>
</feature>
<dbReference type="SUPFAM" id="SSF52343">
    <property type="entry name" value="Ferredoxin reductase-like, C-terminal NADP-linked domain"/>
    <property type="match status" value="1"/>
</dbReference>
<dbReference type="InterPro" id="IPR050353">
    <property type="entry name" value="PyrK_electron_transfer"/>
</dbReference>
<keyword evidence="7 11" id="KW-0665">Pyrimidine biosynthesis</keyword>
<reference evidence="15 16" key="1">
    <citation type="submission" date="2014-01" db="EMBL/GenBank/DDBJ databases">
        <title>Plasmidome dynamics in the species complex Clostridium novyi sensu lato converts strains of independent lineages into distinctly different pathogens.</title>
        <authorList>
            <person name="Skarin H."/>
            <person name="Segerman B."/>
        </authorList>
    </citation>
    <scope>NUCLEOTIDE SEQUENCE [LARGE SCALE GENOMIC DNA]</scope>
    <source>
        <strain evidence="15 16">DC5</strain>
    </source>
</reference>
<comment type="cofactor">
    <cofactor evidence="13">
        <name>[2Fe-2S] cluster</name>
        <dbReference type="ChEBI" id="CHEBI:190135"/>
    </cofactor>
    <text evidence="13">Binds 1 [2Fe-2S] cluster per subunit.</text>
</comment>
<dbReference type="NCBIfam" id="NF000798">
    <property type="entry name" value="PRK00054.1-3"/>
    <property type="match status" value="1"/>
</dbReference>
<proteinExistence type="inferred from homology"/>
<evidence type="ECO:0000256" key="12">
    <source>
        <dbReference type="PIRSR" id="PIRSR006816-1"/>
    </source>
</evidence>
<comment type="caution">
    <text evidence="11">Lacks conserved residue(s) required for the propagation of feature annotation.</text>
</comment>
<dbReference type="Pfam" id="PF10418">
    <property type="entry name" value="DHODB_Fe-S_bind"/>
    <property type="match status" value="1"/>
</dbReference>
<dbReference type="GO" id="GO:0009055">
    <property type="term" value="F:electron transfer activity"/>
    <property type="evidence" value="ECO:0007669"/>
    <property type="project" value="UniProtKB-UniRule"/>
</dbReference>
<feature type="binding site" evidence="11 12">
    <location>
        <begin position="48"/>
        <end position="51"/>
    </location>
    <ligand>
        <name>FAD</name>
        <dbReference type="ChEBI" id="CHEBI:57692"/>
    </ligand>
</feature>
<evidence type="ECO:0000256" key="7">
    <source>
        <dbReference type="ARBA" id="ARBA00022975"/>
    </source>
</evidence>
<feature type="binding site" evidence="11 13">
    <location>
        <position position="209"/>
    </location>
    <ligand>
        <name>[2Fe-2S] cluster</name>
        <dbReference type="ChEBI" id="CHEBI:190135"/>
    </ligand>
</feature>
<name>A0A0A0IGV6_CLOBO</name>
<feature type="binding site" evidence="11 12">
    <location>
        <begin position="70"/>
        <end position="71"/>
    </location>
    <ligand>
        <name>FAD</name>
        <dbReference type="ChEBI" id="CHEBI:57692"/>
    </ligand>
</feature>
<accession>A0A0A0IGV6</accession>
<evidence type="ECO:0000256" key="13">
    <source>
        <dbReference type="PIRSR" id="PIRSR006816-2"/>
    </source>
</evidence>
<evidence type="ECO:0000256" key="5">
    <source>
        <dbReference type="ARBA" id="ARBA00022723"/>
    </source>
</evidence>
<dbReference type="EMBL" id="JDRY01000028">
    <property type="protein sequence ID" value="KGM99813.1"/>
    <property type="molecule type" value="Genomic_DNA"/>
</dbReference>
<evidence type="ECO:0000313" key="15">
    <source>
        <dbReference type="EMBL" id="KGM99813.1"/>
    </source>
</evidence>
<comment type="pathway">
    <text evidence="11">Pyrimidine metabolism; UMP biosynthesis via de novo pathway; orotate from (S)-dihydroorotate (NAD(+) route): step 1/1.</text>
</comment>
<evidence type="ECO:0000256" key="9">
    <source>
        <dbReference type="ARBA" id="ARBA00023004"/>
    </source>
</evidence>
<dbReference type="GO" id="GO:0044205">
    <property type="term" value="P:'de novo' UMP biosynthetic process"/>
    <property type="evidence" value="ECO:0007669"/>
    <property type="project" value="UniProtKB-UniRule"/>
</dbReference>
<comment type="subunit">
    <text evidence="11">Heterotetramer of 2 PyrK and 2 PyrD type B subunits.</text>
</comment>
<dbReference type="InterPro" id="IPR019480">
    <property type="entry name" value="Dihydroorotate_DH_Fe-S-bd"/>
</dbReference>
<dbReference type="GO" id="GO:0051537">
    <property type="term" value="F:2 iron, 2 sulfur cluster binding"/>
    <property type="evidence" value="ECO:0007669"/>
    <property type="project" value="UniProtKB-KW"/>
</dbReference>
<dbReference type="GO" id="GO:0046872">
    <property type="term" value="F:metal ion binding"/>
    <property type="evidence" value="ECO:0007669"/>
    <property type="project" value="UniProtKB-KW"/>
</dbReference>
<evidence type="ECO:0000256" key="10">
    <source>
        <dbReference type="ARBA" id="ARBA00023014"/>
    </source>
</evidence>
<dbReference type="UniPathway" id="UPA00070">
    <property type="reaction ID" value="UER00945"/>
</dbReference>
<comment type="cofactor">
    <cofactor evidence="11">
        <name>[2Fe-2S] cluster</name>
        <dbReference type="ChEBI" id="CHEBI:190135"/>
    </cofactor>
    <text evidence="11">Binds 1 [2Fe-2S] cluster per subunit.</text>
</comment>
<evidence type="ECO:0000256" key="4">
    <source>
        <dbReference type="ARBA" id="ARBA00022714"/>
    </source>
</evidence>
<dbReference type="HAMAP" id="MF_01211">
    <property type="entry name" value="DHODB_Fe_S_bind"/>
    <property type="match status" value="1"/>
</dbReference>
<evidence type="ECO:0000256" key="1">
    <source>
        <dbReference type="ARBA" id="ARBA00006422"/>
    </source>
</evidence>
<dbReference type="AlphaFoldDB" id="A0A0A0IGV6"/>
<dbReference type="Proteomes" id="UP000030014">
    <property type="component" value="Unassembled WGS sequence"/>
</dbReference>
<protein>
    <recommendedName>
        <fullName evidence="11">Dihydroorotate dehydrogenase B (NAD(+)), electron transfer subunit</fullName>
    </recommendedName>
    <alternativeName>
        <fullName evidence="11">Dihydroorotate oxidase B, electron transfer subunit</fullName>
    </alternativeName>
</protein>
<comment type="cofactor">
    <cofactor evidence="11 12">
        <name>FAD</name>
        <dbReference type="ChEBI" id="CHEBI:57692"/>
    </cofactor>
    <text evidence="11 12">Binds 1 FAD per subunit.</text>
</comment>
<dbReference type="PIRSF" id="PIRSF006816">
    <property type="entry name" value="Cyc3_hyd_g"/>
    <property type="match status" value="1"/>
</dbReference>
<feature type="binding site" evidence="11 13">
    <location>
        <position position="229"/>
    </location>
    <ligand>
        <name>[2Fe-2S] cluster</name>
        <dbReference type="ChEBI" id="CHEBI:190135"/>
    </ligand>
</feature>
<dbReference type="RefSeq" id="WP_039258572.1">
    <property type="nucleotide sequence ID" value="NZ_JDRY01000028.1"/>
</dbReference>
<dbReference type="GO" id="GO:0016491">
    <property type="term" value="F:oxidoreductase activity"/>
    <property type="evidence" value="ECO:0007669"/>
    <property type="project" value="InterPro"/>
</dbReference>
<keyword evidence="2 11" id="KW-0813">Transport</keyword>
<organism evidence="15 16">
    <name type="scientific">Clostridium botulinum C/D str. DC5</name>
    <dbReference type="NCBI Taxonomy" id="1443128"/>
    <lineage>
        <taxon>Bacteria</taxon>
        <taxon>Bacillati</taxon>
        <taxon>Bacillota</taxon>
        <taxon>Clostridia</taxon>
        <taxon>Eubacteriales</taxon>
        <taxon>Clostridiaceae</taxon>
        <taxon>Clostridium</taxon>
    </lineage>
</organism>
<dbReference type="GO" id="GO:0050660">
    <property type="term" value="F:flavin adenine dinucleotide binding"/>
    <property type="evidence" value="ECO:0007669"/>
    <property type="project" value="InterPro"/>
</dbReference>
<keyword evidence="4 11" id="KW-0001">2Fe-2S</keyword>
<keyword evidence="9 11" id="KW-0408">Iron</keyword>
<keyword evidence="8 11" id="KW-0249">Electron transport</keyword>
<keyword evidence="3 11" id="KW-0285">Flavoprotein</keyword>
<dbReference type="Gene3D" id="2.40.30.10">
    <property type="entry name" value="Translation factors"/>
    <property type="match status" value="1"/>
</dbReference>
<feature type="binding site" evidence="11 13">
    <location>
        <position position="214"/>
    </location>
    <ligand>
        <name>[2Fe-2S] cluster</name>
        <dbReference type="ChEBI" id="CHEBI:190135"/>
    </ligand>
</feature>
<dbReference type="PANTHER" id="PTHR43513">
    <property type="entry name" value="DIHYDROOROTATE DEHYDROGENASE B (NAD(+)), ELECTRON TRANSFER SUBUNIT"/>
    <property type="match status" value="1"/>
</dbReference>
<evidence type="ECO:0000256" key="6">
    <source>
        <dbReference type="ARBA" id="ARBA00022827"/>
    </source>
</evidence>
<keyword evidence="5 11" id="KW-0479">Metal-binding</keyword>
<dbReference type="InterPro" id="IPR023455">
    <property type="entry name" value="Dihydroorotate_DHASE_ETsu"/>
</dbReference>
<dbReference type="Gene3D" id="2.10.240.10">
    <property type="entry name" value="Dihydroorotate dehydrogenase, electron transfer subunit"/>
    <property type="match status" value="1"/>
</dbReference>
<dbReference type="InterPro" id="IPR017927">
    <property type="entry name" value="FAD-bd_FR_type"/>
</dbReference>
<gene>
    <name evidence="11" type="primary">pyrK</name>
    <name evidence="15" type="ORF">Z955_05715</name>
</gene>
<evidence type="ECO:0000256" key="11">
    <source>
        <dbReference type="HAMAP-Rule" id="MF_01211"/>
    </source>
</evidence>
<dbReference type="Gene3D" id="3.40.50.80">
    <property type="entry name" value="Nucleotide-binding domain of ferredoxin-NADP reductase (FNR) module"/>
    <property type="match status" value="1"/>
</dbReference>
<dbReference type="SUPFAM" id="SSF63380">
    <property type="entry name" value="Riboflavin synthase domain-like"/>
    <property type="match status" value="1"/>
</dbReference>
<dbReference type="PANTHER" id="PTHR43513:SF3">
    <property type="entry name" value="DIHYDROOROTATE DEHYDROGENASE B (NAD(+)), ELECTRON TRANSFER SUBUNIT-RELATED"/>
    <property type="match status" value="1"/>
</dbReference>
<feature type="binding site" evidence="11 13">
    <location>
        <position position="217"/>
    </location>
    <ligand>
        <name>[2Fe-2S] cluster</name>
        <dbReference type="ChEBI" id="CHEBI:190135"/>
    </ligand>
</feature>
<comment type="function">
    <text evidence="11">Responsible for channeling the electrons from the oxidation of dihydroorotate from the FMN redox center in the PyrD type B subunit to the ultimate electron acceptor NAD(+).</text>
</comment>
<comment type="caution">
    <text evidence="15">The sequence shown here is derived from an EMBL/GenBank/DDBJ whole genome shotgun (WGS) entry which is preliminary data.</text>
</comment>
<dbReference type="InterPro" id="IPR012165">
    <property type="entry name" value="Cyt_c3_hydrogenase_gsu"/>
</dbReference>
<dbReference type="PROSITE" id="PS51384">
    <property type="entry name" value="FAD_FR"/>
    <property type="match status" value="1"/>
</dbReference>
<evidence type="ECO:0000256" key="3">
    <source>
        <dbReference type="ARBA" id="ARBA00022630"/>
    </source>
</evidence>
<evidence type="ECO:0000256" key="8">
    <source>
        <dbReference type="ARBA" id="ARBA00022982"/>
    </source>
</evidence>
<sequence length="244" mass="27138">MEYSAKKVKENVEISPGIFKLTIEGNFNTKPGQFYMLKAWREGVILPRPISIYDASDNKINFLYSVVGKGTELLSKLRCNDELEIMGSLGNGFDVNSMKGKVAIVTGGIGIAPMNYLIKQLKECEIDLYCGFRSEEFGVNELKRYVKSTNIATENGKEGYKGYVTDLLEPEEYDVVICCGPEIMMKKVVSMCKEKGTEVYVSMENRMACGVGACLVCTCKTHNGNKRTCKDGPVFNGKDLVFDD</sequence>
<evidence type="ECO:0000256" key="2">
    <source>
        <dbReference type="ARBA" id="ARBA00022448"/>
    </source>
</evidence>
<dbReference type="InterPro" id="IPR017938">
    <property type="entry name" value="Riboflavin_synthase-like_b-brl"/>
</dbReference>
<evidence type="ECO:0000259" key="14">
    <source>
        <dbReference type="PROSITE" id="PS51384"/>
    </source>
</evidence>
<comment type="similarity">
    <text evidence="1 11">Belongs to the PyrK family.</text>
</comment>
<keyword evidence="6 11" id="KW-0274">FAD</keyword>